<dbReference type="EMBL" id="FMXP01000014">
    <property type="protein sequence ID" value="SDB23787.1"/>
    <property type="molecule type" value="Genomic_DNA"/>
</dbReference>
<dbReference type="Proteomes" id="UP000182508">
    <property type="component" value="Unassembled WGS sequence"/>
</dbReference>
<evidence type="ECO:0000313" key="1">
    <source>
        <dbReference type="EMBL" id="SDB23787.1"/>
    </source>
</evidence>
<protein>
    <recommendedName>
        <fullName evidence="3">Class IIb bacteriocin, lactobin A/cerein 7B family</fullName>
    </recommendedName>
</protein>
<proteinExistence type="predicted"/>
<evidence type="ECO:0008006" key="3">
    <source>
        <dbReference type="Google" id="ProtNLM"/>
    </source>
</evidence>
<sequence>MKELRKQELKSINDGELIITGVMIYTGVKIVSTSFALGYAIGQAIKYSR</sequence>
<dbReference type="AlphaFoldDB" id="A0A1G6BTC0"/>
<organism evidence="1 2">
    <name type="scientific">Streptococcus henryi</name>
    <dbReference type="NCBI Taxonomy" id="439219"/>
    <lineage>
        <taxon>Bacteria</taxon>
        <taxon>Bacillati</taxon>
        <taxon>Bacillota</taxon>
        <taxon>Bacilli</taxon>
        <taxon>Lactobacillales</taxon>
        <taxon>Streptococcaceae</taxon>
        <taxon>Streptococcus</taxon>
    </lineage>
</organism>
<evidence type="ECO:0000313" key="2">
    <source>
        <dbReference type="Proteomes" id="UP000182508"/>
    </source>
</evidence>
<reference evidence="1 2" key="1">
    <citation type="submission" date="2016-10" db="EMBL/GenBank/DDBJ databases">
        <authorList>
            <person name="de Groot N.N."/>
        </authorList>
    </citation>
    <scope>NUCLEOTIDE SEQUENCE [LARGE SCALE GENOMIC DNA]</scope>
    <source>
        <strain evidence="1 2">A-4</strain>
    </source>
</reference>
<dbReference type="STRING" id="439219.SAMN02910293_01197"/>
<gene>
    <name evidence="1" type="ORF">SAMN02910293_01197</name>
</gene>
<keyword evidence="2" id="KW-1185">Reference proteome</keyword>
<dbReference type="RefSeq" id="WP_018164078.1">
    <property type="nucleotide sequence ID" value="NZ_FMXP01000014.1"/>
</dbReference>
<accession>A0A1G6BTC0</accession>
<name>A0A1G6BTC0_9STRE</name>